<proteinExistence type="predicted"/>
<dbReference type="EMBL" id="RXNV01000003">
    <property type="protein sequence ID" value="RTR32578.1"/>
    <property type="molecule type" value="Genomic_DNA"/>
</dbReference>
<dbReference type="AlphaFoldDB" id="A0A431WBB2"/>
<protein>
    <submittedName>
        <fullName evidence="1">Uncharacterized protein</fullName>
    </submittedName>
</protein>
<gene>
    <name evidence="1" type="ORF">EKG39_09355</name>
</gene>
<dbReference type="Proteomes" id="UP000282060">
    <property type="component" value="Unassembled WGS sequence"/>
</dbReference>
<sequence length="75" mass="8455">MPIRRALLCKKKRQRSWRQLAHAVSVVLAIQPTKLASVNSRSEYRLGSYSLRSWRLLTHEVSVVLAHTASKAGVS</sequence>
<accession>A0A431WBB2</accession>
<dbReference type="RefSeq" id="WP_126505482.1">
    <property type="nucleotide sequence ID" value="NZ_RXNV01000003.1"/>
</dbReference>
<reference evidence="1 2" key="1">
    <citation type="submission" date="2018-12" db="EMBL/GenBank/DDBJ databases">
        <authorList>
            <person name="Yu L."/>
        </authorList>
    </citation>
    <scope>NUCLEOTIDE SEQUENCE [LARGE SCALE GENOMIC DNA]</scope>
    <source>
        <strain evidence="1 2">HAW-EB5</strain>
    </source>
</reference>
<evidence type="ECO:0000313" key="1">
    <source>
        <dbReference type="EMBL" id="RTR32578.1"/>
    </source>
</evidence>
<keyword evidence="2" id="KW-1185">Reference proteome</keyword>
<evidence type="ECO:0000313" key="2">
    <source>
        <dbReference type="Proteomes" id="UP000282060"/>
    </source>
</evidence>
<name>A0A431WBB2_9GAMM</name>
<comment type="caution">
    <text evidence="1">The sequence shown here is derived from an EMBL/GenBank/DDBJ whole genome shotgun (WGS) entry which is preliminary data.</text>
</comment>
<organism evidence="1 2">
    <name type="scientific">Shewanella atlantica</name>
    <dbReference type="NCBI Taxonomy" id="271099"/>
    <lineage>
        <taxon>Bacteria</taxon>
        <taxon>Pseudomonadati</taxon>
        <taxon>Pseudomonadota</taxon>
        <taxon>Gammaproteobacteria</taxon>
        <taxon>Alteromonadales</taxon>
        <taxon>Shewanellaceae</taxon>
        <taxon>Shewanella</taxon>
    </lineage>
</organism>